<name>A0A0H5G417_YEREN</name>
<evidence type="ECO:0000313" key="3">
    <source>
        <dbReference type="Proteomes" id="UP000048841"/>
    </source>
</evidence>
<keyword evidence="1" id="KW-0812">Transmembrane</keyword>
<dbReference type="Proteomes" id="UP000048841">
    <property type="component" value="Unassembled WGS sequence"/>
</dbReference>
<gene>
    <name evidence="2" type="ORF">ERS137941_01183</name>
</gene>
<organism evidence="2 3">
    <name type="scientific">Yersinia enterocolitica</name>
    <dbReference type="NCBI Taxonomy" id="630"/>
    <lineage>
        <taxon>Bacteria</taxon>
        <taxon>Pseudomonadati</taxon>
        <taxon>Pseudomonadota</taxon>
        <taxon>Gammaproteobacteria</taxon>
        <taxon>Enterobacterales</taxon>
        <taxon>Yersiniaceae</taxon>
        <taxon>Yersinia</taxon>
    </lineage>
</organism>
<evidence type="ECO:0000313" key="2">
    <source>
        <dbReference type="EMBL" id="CFQ57574.1"/>
    </source>
</evidence>
<evidence type="ECO:0000256" key="1">
    <source>
        <dbReference type="SAM" id="Phobius"/>
    </source>
</evidence>
<dbReference type="AlphaFoldDB" id="A0A0H5G417"/>
<dbReference type="RefSeq" id="WP_023160746.1">
    <property type="nucleotide sequence ID" value="NZ_CFLA01000002.1"/>
</dbReference>
<protein>
    <submittedName>
        <fullName evidence="2">Protein of uncharacterized function (DUF2730)</fullName>
    </submittedName>
</protein>
<dbReference type="Pfam" id="PF10805">
    <property type="entry name" value="DUF2730"/>
    <property type="match status" value="1"/>
</dbReference>
<dbReference type="EMBL" id="CGBR01000005">
    <property type="protein sequence ID" value="CFQ57574.1"/>
    <property type="molecule type" value="Genomic_DNA"/>
</dbReference>
<keyword evidence="1" id="KW-0472">Membrane</keyword>
<proteinExistence type="predicted"/>
<accession>A0A0H5G417</accession>
<dbReference type="InterPro" id="IPR020269">
    <property type="entry name" value="Phage_Mu_Releasin"/>
</dbReference>
<sequence length="100" mass="11667">MEWEFIRSNWAIVWALFMSAVNLIQMFLAKTYVKREEIELLKIQIQSIQSSISALPSQKELHQLQLEISSLRGELLSLGPKLQQVQRISDLLLENELKDK</sequence>
<keyword evidence="1" id="KW-1133">Transmembrane helix</keyword>
<feature type="transmembrane region" description="Helical" evidence="1">
    <location>
        <begin position="12"/>
        <end position="33"/>
    </location>
</feature>
<reference evidence="2 3" key="1">
    <citation type="submission" date="2015-03" db="EMBL/GenBank/DDBJ databases">
        <authorList>
            <person name="Murphy D."/>
        </authorList>
    </citation>
    <scope>NUCLEOTIDE SEQUENCE [LARGE SCALE GENOMIC DNA]</scope>
    <source>
        <strain evidence="2 3">IP26249</strain>
    </source>
</reference>